<feature type="non-terminal residue" evidence="2">
    <location>
        <position position="1"/>
    </location>
</feature>
<keyword evidence="3" id="KW-1185">Reference proteome</keyword>
<proteinExistence type="predicted"/>
<evidence type="ECO:0000313" key="3">
    <source>
        <dbReference type="Proteomes" id="UP000823485"/>
    </source>
</evidence>
<name>A0ABS2RDD0_9BACI</name>
<comment type="caution">
    <text evidence="2">The sequence shown here is derived from an EMBL/GenBank/DDBJ whole genome shotgun (WGS) entry which is preliminary data.</text>
</comment>
<dbReference type="Proteomes" id="UP000823485">
    <property type="component" value="Unassembled WGS sequence"/>
</dbReference>
<feature type="domain" description="Transposase IS116/IS110/IS902 C-terminal" evidence="1">
    <location>
        <begin position="1"/>
        <end position="79"/>
    </location>
</feature>
<sequence length="135" mass="15289">LLISLPGVGGISAALFIGEFGDLSRFSNHKKVNAFIGIDIRRYQSGKYTGQDHINKRGNPKGRNILYLIVRNMIRQQQAAPNHIVDYYYKLKKQPTPKKDKVATVACMNKLLKCIYSMVGNNTKYDYSYAVSLDQ</sequence>
<dbReference type="InterPro" id="IPR047650">
    <property type="entry name" value="Transpos_IS110"/>
</dbReference>
<dbReference type="Pfam" id="PF02371">
    <property type="entry name" value="Transposase_20"/>
    <property type="match status" value="1"/>
</dbReference>
<dbReference type="EMBL" id="JAFBFH010000066">
    <property type="protein sequence ID" value="MBM7717667.1"/>
    <property type="molecule type" value="Genomic_DNA"/>
</dbReference>
<evidence type="ECO:0000259" key="1">
    <source>
        <dbReference type="Pfam" id="PF02371"/>
    </source>
</evidence>
<gene>
    <name evidence="2" type="ORF">JOC94_004698</name>
</gene>
<organism evidence="2 3">
    <name type="scientific">Siminovitchia thermophila</name>
    <dbReference type="NCBI Taxonomy" id="1245522"/>
    <lineage>
        <taxon>Bacteria</taxon>
        <taxon>Bacillati</taxon>
        <taxon>Bacillota</taxon>
        <taxon>Bacilli</taxon>
        <taxon>Bacillales</taxon>
        <taxon>Bacillaceae</taxon>
        <taxon>Siminovitchia</taxon>
    </lineage>
</organism>
<dbReference type="PANTHER" id="PTHR33055:SF13">
    <property type="entry name" value="TRANSPOSASE"/>
    <property type="match status" value="1"/>
</dbReference>
<evidence type="ECO:0000313" key="2">
    <source>
        <dbReference type="EMBL" id="MBM7717667.1"/>
    </source>
</evidence>
<dbReference type="PANTHER" id="PTHR33055">
    <property type="entry name" value="TRANSPOSASE FOR INSERTION SEQUENCE ELEMENT IS1111A"/>
    <property type="match status" value="1"/>
</dbReference>
<dbReference type="RefSeq" id="WP_205180397.1">
    <property type="nucleotide sequence ID" value="NZ_JAFBFH010000066.1"/>
</dbReference>
<reference evidence="2 3" key="1">
    <citation type="submission" date="2021-01" db="EMBL/GenBank/DDBJ databases">
        <title>Genomic Encyclopedia of Type Strains, Phase IV (KMG-IV): sequencing the most valuable type-strain genomes for metagenomic binning, comparative biology and taxonomic classification.</title>
        <authorList>
            <person name="Goeker M."/>
        </authorList>
    </citation>
    <scope>NUCLEOTIDE SEQUENCE [LARGE SCALE GENOMIC DNA]</scope>
    <source>
        <strain evidence="2 3">DSM 105453</strain>
    </source>
</reference>
<dbReference type="InterPro" id="IPR003346">
    <property type="entry name" value="Transposase_20"/>
</dbReference>
<protein>
    <submittedName>
        <fullName evidence="2">Transposase</fullName>
    </submittedName>
</protein>
<accession>A0ABS2RDD0</accession>